<reference evidence="1 2" key="1">
    <citation type="submission" date="2010-08" db="EMBL/GenBank/DDBJ databases">
        <authorList>
            <person name="Durkin A.S."/>
            <person name="Madupu R."/>
            <person name="Torralba M."/>
            <person name="Gillis M."/>
            <person name="Methe B."/>
            <person name="Sutton G."/>
            <person name="Nelson K.E."/>
        </authorList>
    </citation>
    <scope>NUCLEOTIDE SEQUENCE [LARGE SCALE GENOMIC DNA]</scope>
    <source>
        <strain evidence="1 2">BVS033A4</strain>
    </source>
</reference>
<dbReference type="AlphaFoldDB" id="E1KWP5"/>
<dbReference type="Proteomes" id="UP000003807">
    <property type="component" value="Unassembled WGS sequence"/>
</dbReference>
<comment type="caution">
    <text evidence="1">The sequence shown here is derived from an EMBL/GenBank/DDBJ whole genome shotgun (WGS) entry which is preliminary data.</text>
</comment>
<gene>
    <name evidence="1" type="ORF">HMPREF9289_0315</name>
</gene>
<proteinExistence type="predicted"/>
<evidence type="ECO:0000313" key="2">
    <source>
        <dbReference type="Proteomes" id="UP000003807"/>
    </source>
</evidence>
<dbReference type="RefSeq" id="WP_002839569.1">
    <property type="nucleotide sequence ID" value="NZ_AEDP01000021.1"/>
</dbReference>
<name>E1KWP5_FINMA</name>
<accession>E1KWP5</accession>
<dbReference type="EMBL" id="AEDP01000021">
    <property type="protein sequence ID" value="EFL54506.1"/>
    <property type="molecule type" value="Genomic_DNA"/>
</dbReference>
<protein>
    <submittedName>
        <fullName evidence="1">Uncharacterized protein</fullName>
    </submittedName>
</protein>
<organism evidence="1 2">
    <name type="scientific">Finegoldia magna BVS033A4</name>
    <dbReference type="NCBI Taxonomy" id="866773"/>
    <lineage>
        <taxon>Bacteria</taxon>
        <taxon>Bacillati</taxon>
        <taxon>Bacillota</taxon>
        <taxon>Tissierellia</taxon>
        <taxon>Tissierellales</taxon>
        <taxon>Peptoniphilaceae</taxon>
        <taxon>Finegoldia</taxon>
    </lineage>
</organism>
<evidence type="ECO:0000313" key="1">
    <source>
        <dbReference type="EMBL" id="EFL54506.1"/>
    </source>
</evidence>
<sequence length="56" mass="6163">MKLVIKPTKKTIEPMNSCICYWNPSAKYGGDPSCPSKRLCKPSKPGAIPSVVIRDK</sequence>